<dbReference type="InterPro" id="IPR015943">
    <property type="entry name" value="WD40/YVTN_repeat-like_dom_sf"/>
</dbReference>
<dbReference type="Proteomes" id="UP001549920">
    <property type="component" value="Unassembled WGS sequence"/>
</dbReference>
<keyword evidence="2" id="KW-0677">Repeat</keyword>
<dbReference type="SMART" id="SM00320">
    <property type="entry name" value="WD40"/>
    <property type="match status" value="4"/>
</dbReference>
<evidence type="ECO:0000313" key="5">
    <source>
        <dbReference type="Proteomes" id="UP001549920"/>
    </source>
</evidence>
<dbReference type="InterPro" id="IPR011047">
    <property type="entry name" value="Quinoprotein_ADH-like_sf"/>
</dbReference>
<protein>
    <recommendedName>
        <fullName evidence="6">WD repeat-containing protein 18</fullName>
    </recommendedName>
</protein>
<feature type="repeat" description="WD" evidence="3">
    <location>
        <begin position="274"/>
        <end position="315"/>
    </location>
</feature>
<dbReference type="EMBL" id="JBEUOH010000014">
    <property type="protein sequence ID" value="KAL0879338.1"/>
    <property type="molecule type" value="Genomic_DNA"/>
</dbReference>
<evidence type="ECO:0000256" key="2">
    <source>
        <dbReference type="ARBA" id="ARBA00022737"/>
    </source>
</evidence>
<dbReference type="Gene3D" id="2.130.10.10">
    <property type="entry name" value="YVTN repeat-like/Quinoprotein amine dehydrogenase"/>
    <property type="match status" value="2"/>
</dbReference>
<evidence type="ECO:0000256" key="3">
    <source>
        <dbReference type="PROSITE-ProRule" id="PRU00221"/>
    </source>
</evidence>
<dbReference type="PROSITE" id="PS50294">
    <property type="entry name" value="WD_REPEATS_REGION"/>
    <property type="match status" value="2"/>
</dbReference>
<sequence>MSTLIEVLLTSDSNNSLWTTCVWDPHTGTSLMTYKGGGTAETKTLSFIGNDYIAAVERTKPVLHVWPLNSQQTVQGMRFILPGKAGALAITRDGSYIVAGIDEKIYLWQTSSGNLLTIISRHYQKIVQLKFTPDGKYFVSAAEDGMVMVWSLVTVAAHPEVDLVTQTTAGQHDPVYIFSDHSLPVTDLCISKTGMHGRLATVSSDRTCKIYDLSSGEMLLNIIFDVPLSAIVMDVLELNIFIGSTEGKIYQFSLTNPPRNRDFLVNSEANCPTFNAHTKAVTCLSVSLDGVTLMSGSNDEQVILWHIQSKQSVQTIRLKGPITNAFFTVNYPAIYKQDFSPSIILHSLDRTLEKDNEEATEIEVLVNKKIAFWPDLIQNGFDSSQPSNEIEHEFKVKELSLKEELQKLKTINANLYAFSINKALSTVAESNVINNNKKKRRNRN</sequence>
<dbReference type="PANTHER" id="PTHR18763:SF0">
    <property type="entry name" value="WD REPEAT-CONTAINING PROTEIN 18"/>
    <property type="match status" value="1"/>
</dbReference>
<dbReference type="Pfam" id="PF00400">
    <property type="entry name" value="WD40"/>
    <property type="match status" value="3"/>
</dbReference>
<dbReference type="InterPro" id="IPR045227">
    <property type="entry name" value="WDR18/Ipi3/RID3"/>
</dbReference>
<dbReference type="SUPFAM" id="SSF50998">
    <property type="entry name" value="Quinoprotein alcohol dehydrogenase-like"/>
    <property type="match status" value="1"/>
</dbReference>
<keyword evidence="5" id="KW-1185">Reference proteome</keyword>
<evidence type="ECO:0000313" key="4">
    <source>
        <dbReference type="EMBL" id="KAL0879338.1"/>
    </source>
</evidence>
<evidence type="ECO:0008006" key="6">
    <source>
        <dbReference type="Google" id="ProtNLM"/>
    </source>
</evidence>
<dbReference type="InterPro" id="IPR001680">
    <property type="entry name" value="WD40_rpt"/>
</dbReference>
<organism evidence="4 5">
    <name type="scientific">Loxostege sticticalis</name>
    <name type="common">Beet webworm moth</name>
    <dbReference type="NCBI Taxonomy" id="481309"/>
    <lineage>
        <taxon>Eukaryota</taxon>
        <taxon>Metazoa</taxon>
        <taxon>Ecdysozoa</taxon>
        <taxon>Arthropoda</taxon>
        <taxon>Hexapoda</taxon>
        <taxon>Insecta</taxon>
        <taxon>Pterygota</taxon>
        <taxon>Neoptera</taxon>
        <taxon>Endopterygota</taxon>
        <taxon>Lepidoptera</taxon>
        <taxon>Glossata</taxon>
        <taxon>Ditrysia</taxon>
        <taxon>Pyraloidea</taxon>
        <taxon>Crambidae</taxon>
        <taxon>Pyraustinae</taxon>
        <taxon>Loxostege</taxon>
    </lineage>
</organism>
<dbReference type="PANTHER" id="PTHR18763">
    <property type="entry name" value="WD-REPEAT PROTEIN 18"/>
    <property type="match status" value="1"/>
</dbReference>
<comment type="caution">
    <text evidence="4">The sequence shown here is derived from an EMBL/GenBank/DDBJ whole genome shotgun (WGS) entry which is preliminary data.</text>
</comment>
<evidence type="ECO:0000256" key="1">
    <source>
        <dbReference type="ARBA" id="ARBA00022574"/>
    </source>
</evidence>
<name>A0ABR3HS04_LOXSC</name>
<feature type="repeat" description="WD" evidence="3">
    <location>
        <begin position="119"/>
        <end position="152"/>
    </location>
</feature>
<dbReference type="PROSITE" id="PS50082">
    <property type="entry name" value="WD_REPEATS_2"/>
    <property type="match status" value="2"/>
</dbReference>
<accession>A0ABR3HS04</accession>
<keyword evidence="1 3" id="KW-0853">WD repeat</keyword>
<gene>
    <name evidence="4" type="ORF">ABMA27_003116</name>
</gene>
<proteinExistence type="predicted"/>
<reference evidence="4 5" key="1">
    <citation type="submission" date="2024-06" db="EMBL/GenBank/DDBJ databases">
        <title>A chromosome-level genome assembly of beet webworm, Loxostege sticticalis.</title>
        <authorList>
            <person name="Zhang Y."/>
        </authorList>
    </citation>
    <scope>NUCLEOTIDE SEQUENCE [LARGE SCALE GENOMIC DNA]</scope>
    <source>
        <strain evidence="4">AQ026</strain>
        <tissue evidence="4">Whole body</tissue>
    </source>
</reference>